<comment type="caution">
    <text evidence="6">The sequence shown here is derived from an EMBL/GenBank/DDBJ whole genome shotgun (WGS) entry which is preliminary data.</text>
</comment>
<keyword evidence="2" id="KW-0238">DNA-binding</keyword>
<dbReference type="AlphaFoldDB" id="A0A976A8J0"/>
<dbReference type="Pfam" id="PF12833">
    <property type="entry name" value="HTH_18"/>
    <property type="match status" value="1"/>
</dbReference>
<dbReference type="PANTHER" id="PTHR46796">
    <property type="entry name" value="HTH-TYPE TRANSCRIPTIONAL ACTIVATOR RHAS-RELATED"/>
    <property type="match status" value="1"/>
</dbReference>
<gene>
    <name evidence="6" type="ORF">CBM2587_B90341</name>
</gene>
<dbReference type="Proteomes" id="UP000256780">
    <property type="component" value="Chromosome CBM2587_b"/>
</dbReference>
<name>A0A976A8J0_9BURK</name>
<evidence type="ECO:0000256" key="3">
    <source>
        <dbReference type="ARBA" id="ARBA00023163"/>
    </source>
</evidence>
<dbReference type="GO" id="GO:0003700">
    <property type="term" value="F:DNA-binding transcription factor activity"/>
    <property type="evidence" value="ECO:0007669"/>
    <property type="project" value="InterPro"/>
</dbReference>
<evidence type="ECO:0000259" key="5">
    <source>
        <dbReference type="PROSITE" id="PS01124"/>
    </source>
</evidence>
<dbReference type="InterPro" id="IPR018060">
    <property type="entry name" value="HTH_AraC"/>
</dbReference>
<feature type="domain" description="HTH araC/xylS-type" evidence="5">
    <location>
        <begin position="248"/>
        <end position="348"/>
    </location>
</feature>
<dbReference type="InterPro" id="IPR009057">
    <property type="entry name" value="Homeodomain-like_sf"/>
</dbReference>
<dbReference type="EMBL" id="OFSQ01000038">
    <property type="protein sequence ID" value="SOY67891.1"/>
    <property type="molecule type" value="Genomic_DNA"/>
</dbReference>
<dbReference type="PANTHER" id="PTHR46796:SF12">
    <property type="entry name" value="HTH-TYPE DNA-BINDING TRANSCRIPTIONAL ACTIVATOR EUTR"/>
    <property type="match status" value="1"/>
</dbReference>
<organism evidence="6 7">
    <name type="scientific">Cupriavidus taiwanensis</name>
    <dbReference type="NCBI Taxonomy" id="164546"/>
    <lineage>
        <taxon>Bacteria</taxon>
        <taxon>Pseudomonadati</taxon>
        <taxon>Pseudomonadota</taxon>
        <taxon>Betaproteobacteria</taxon>
        <taxon>Burkholderiales</taxon>
        <taxon>Burkholderiaceae</taxon>
        <taxon>Cupriavidus</taxon>
    </lineage>
</organism>
<keyword evidence="1" id="KW-0805">Transcription regulation</keyword>
<proteinExistence type="predicted"/>
<protein>
    <submittedName>
        <fullName evidence="6">AraC family transcriptional regulator</fullName>
    </submittedName>
</protein>
<feature type="region of interest" description="Disordered" evidence="4">
    <location>
        <begin position="346"/>
        <end position="366"/>
    </location>
</feature>
<dbReference type="SUPFAM" id="SSF46689">
    <property type="entry name" value="Homeodomain-like"/>
    <property type="match status" value="2"/>
</dbReference>
<reference evidence="6 7" key="1">
    <citation type="submission" date="2018-01" db="EMBL/GenBank/DDBJ databases">
        <authorList>
            <person name="Clerissi C."/>
        </authorList>
    </citation>
    <scope>NUCLEOTIDE SEQUENCE [LARGE SCALE GENOMIC DNA]</scope>
    <source>
        <strain evidence="6">Cupriavidus sp. LMG 19464</strain>
    </source>
</reference>
<accession>A0A976A8J0</accession>
<evidence type="ECO:0000313" key="7">
    <source>
        <dbReference type="Proteomes" id="UP000256780"/>
    </source>
</evidence>
<dbReference type="PROSITE" id="PS01124">
    <property type="entry name" value="HTH_ARAC_FAMILY_2"/>
    <property type="match status" value="1"/>
</dbReference>
<evidence type="ECO:0000313" key="6">
    <source>
        <dbReference type="EMBL" id="SOY67891.1"/>
    </source>
</evidence>
<keyword evidence="3" id="KW-0804">Transcription</keyword>
<sequence length="366" mass="39938">MVFVGENLAVHSRRQAGFGLTQETHRHMTKATIQTARIAGNSPDQVRAALSQLYPGVAVHTASPALDFELQQHQFGELAVIRLSTTAAIQLDLAQRVDGYLLLTAAQGAGLETGRTACAPLSPTPASFVLDMQQVGVWRWQPGSYDMVMIDGARLHNRLRHLLERPLVQRVKFHQSIPADAPALQLARALAGAAPGLRRDDERMRACAAELALSLADALVYAVLDDIPHNYSLLLEQRHAGPSPRHVKRAIDYIHANARAVLALDDIARAARVSVRTLQAGFARFQGCSPMQYAKRVRLEGVYGALRGGELEHSVAQIARQWGFSHLGQFAHDYRMAFGETPSETRRTRLGASNDDAFASRGGVPG</sequence>
<evidence type="ECO:0000256" key="1">
    <source>
        <dbReference type="ARBA" id="ARBA00023015"/>
    </source>
</evidence>
<evidence type="ECO:0000256" key="2">
    <source>
        <dbReference type="ARBA" id="ARBA00023125"/>
    </source>
</evidence>
<dbReference type="GO" id="GO:0043565">
    <property type="term" value="F:sequence-specific DNA binding"/>
    <property type="evidence" value="ECO:0007669"/>
    <property type="project" value="InterPro"/>
</dbReference>
<dbReference type="Gene3D" id="1.10.10.60">
    <property type="entry name" value="Homeodomain-like"/>
    <property type="match status" value="1"/>
</dbReference>
<evidence type="ECO:0000256" key="4">
    <source>
        <dbReference type="SAM" id="MobiDB-lite"/>
    </source>
</evidence>
<dbReference type="InterPro" id="IPR050204">
    <property type="entry name" value="AraC_XylS_family_regulators"/>
</dbReference>
<dbReference type="SMART" id="SM00342">
    <property type="entry name" value="HTH_ARAC"/>
    <property type="match status" value="1"/>
</dbReference>